<dbReference type="EMBL" id="JBFNXX010000003">
    <property type="protein sequence ID" value="MEW9918881.1"/>
    <property type="molecule type" value="Genomic_DNA"/>
</dbReference>
<keyword evidence="2" id="KW-1185">Reference proteome</keyword>
<organism evidence="1 2">
    <name type="scientific">Sulfitobacter sediminis</name>
    <dbReference type="NCBI Taxonomy" id="3234186"/>
    <lineage>
        <taxon>Bacteria</taxon>
        <taxon>Pseudomonadati</taxon>
        <taxon>Pseudomonadota</taxon>
        <taxon>Alphaproteobacteria</taxon>
        <taxon>Rhodobacterales</taxon>
        <taxon>Roseobacteraceae</taxon>
        <taxon>Sulfitobacter</taxon>
    </lineage>
</organism>
<comment type="caution">
    <text evidence="1">The sequence shown here is derived from an EMBL/GenBank/DDBJ whole genome shotgun (WGS) entry which is preliminary data.</text>
</comment>
<evidence type="ECO:0000313" key="1">
    <source>
        <dbReference type="EMBL" id="MEW9918881.1"/>
    </source>
</evidence>
<reference evidence="1 2" key="1">
    <citation type="submission" date="2024-07" db="EMBL/GenBank/DDBJ databases">
        <title>Marimonas sp.nov., isolated from tidal-flat sediment.</title>
        <authorList>
            <person name="Jayan J.N."/>
            <person name="Lee S.S."/>
        </authorList>
    </citation>
    <scope>NUCLEOTIDE SEQUENCE [LARGE SCALE GENOMIC DNA]</scope>
    <source>
        <strain evidence="1 2">MJW-29</strain>
    </source>
</reference>
<gene>
    <name evidence="1" type="ORF">AB2B41_04670</name>
</gene>
<evidence type="ECO:0000313" key="2">
    <source>
        <dbReference type="Proteomes" id="UP001556098"/>
    </source>
</evidence>
<name>A0ABV3RJ36_9RHOB</name>
<accession>A0ABV3RJ36</accession>
<dbReference type="RefSeq" id="WP_367876589.1">
    <property type="nucleotide sequence ID" value="NZ_JBFNXX010000003.1"/>
</dbReference>
<dbReference type="Proteomes" id="UP001556098">
    <property type="component" value="Unassembled WGS sequence"/>
</dbReference>
<evidence type="ECO:0008006" key="3">
    <source>
        <dbReference type="Google" id="ProtNLM"/>
    </source>
</evidence>
<proteinExistence type="predicted"/>
<sequence>MQHKSAVIAASPILRKYWRRLEEAMIECHGLILFGYSGDDTHLNLLISKYFREKQIEIVERVHPEYLNPVGEDARLERWRQKLAVNRVVAFWHDNILSHSEWRWQQA</sequence>
<protein>
    <recommendedName>
        <fullName evidence="3">SIR2-like domain-containing protein</fullName>
    </recommendedName>
</protein>